<feature type="domain" description="GAF" evidence="1">
    <location>
        <begin position="26"/>
        <end position="168"/>
    </location>
</feature>
<protein>
    <submittedName>
        <fullName evidence="2">GAF domain-containing protein</fullName>
    </submittedName>
</protein>
<keyword evidence="3" id="KW-1185">Reference proteome</keyword>
<dbReference type="RefSeq" id="WP_155437868.1">
    <property type="nucleotide sequence ID" value="NZ_WNLA01000002.1"/>
</dbReference>
<reference evidence="2 3" key="1">
    <citation type="submission" date="2019-11" db="EMBL/GenBank/DDBJ databases">
        <title>Type strains purchased from KCTC, JCM and DSMZ.</title>
        <authorList>
            <person name="Lu H."/>
        </authorList>
    </citation>
    <scope>NUCLEOTIDE SEQUENCE [LARGE SCALE GENOMIC DNA]</scope>
    <source>
        <strain evidence="2 3">KCTC 42409</strain>
    </source>
</reference>
<dbReference type="OrthoDB" id="5571399at2"/>
<evidence type="ECO:0000313" key="3">
    <source>
        <dbReference type="Proteomes" id="UP000484015"/>
    </source>
</evidence>
<dbReference type="InterPro" id="IPR029016">
    <property type="entry name" value="GAF-like_dom_sf"/>
</dbReference>
<proteinExistence type="predicted"/>
<dbReference type="EMBL" id="WNLA01000002">
    <property type="protein sequence ID" value="MTW01459.1"/>
    <property type="molecule type" value="Genomic_DNA"/>
</dbReference>
<gene>
    <name evidence="2" type="ORF">GM668_05090</name>
</gene>
<evidence type="ECO:0000259" key="1">
    <source>
        <dbReference type="SMART" id="SM00065"/>
    </source>
</evidence>
<dbReference type="InterPro" id="IPR003018">
    <property type="entry name" value="GAF"/>
</dbReference>
<dbReference type="AlphaFoldDB" id="A0A6L6PW41"/>
<dbReference type="PANTHER" id="PTHR43102">
    <property type="entry name" value="SLR1143 PROTEIN"/>
    <property type="match status" value="1"/>
</dbReference>
<dbReference type="PANTHER" id="PTHR43102:SF2">
    <property type="entry name" value="GAF DOMAIN-CONTAINING PROTEIN"/>
    <property type="match status" value="1"/>
</dbReference>
<dbReference type="Proteomes" id="UP000484015">
    <property type="component" value="Unassembled WGS sequence"/>
</dbReference>
<evidence type="ECO:0000313" key="2">
    <source>
        <dbReference type="EMBL" id="MTW01459.1"/>
    </source>
</evidence>
<comment type="caution">
    <text evidence="2">The sequence shown here is derived from an EMBL/GenBank/DDBJ whole genome shotgun (WGS) entry which is preliminary data.</text>
</comment>
<dbReference type="SUPFAM" id="SSF55781">
    <property type="entry name" value="GAF domain-like"/>
    <property type="match status" value="1"/>
</dbReference>
<dbReference type="Pfam" id="PF01590">
    <property type="entry name" value="GAF"/>
    <property type="match status" value="1"/>
</dbReference>
<dbReference type="SMART" id="SM00065">
    <property type="entry name" value="GAF"/>
    <property type="match status" value="1"/>
</dbReference>
<accession>A0A6L6PW41</accession>
<dbReference type="Gene3D" id="3.30.450.40">
    <property type="match status" value="1"/>
</dbReference>
<sequence>MIAAPTPDNEAERLAALYALLILDTPREERFDRIVEFAVAEFDVPIALISLIDSERQWFKSNVGLTACETGRDVSFCGHAIMRGEIMVIPDAAADVRFADNPLVTGDPNIRFYAGAPLITPQGYALGTLCIIDTKPRQLDDIEMAILSTLRGLVMQELQSPKGKTDGRAQATG</sequence>
<organism evidence="2 3">
    <name type="scientific">Pseudoduganella ginsengisoli</name>
    <dbReference type="NCBI Taxonomy" id="1462440"/>
    <lineage>
        <taxon>Bacteria</taxon>
        <taxon>Pseudomonadati</taxon>
        <taxon>Pseudomonadota</taxon>
        <taxon>Betaproteobacteria</taxon>
        <taxon>Burkholderiales</taxon>
        <taxon>Oxalobacteraceae</taxon>
        <taxon>Telluria group</taxon>
        <taxon>Pseudoduganella</taxon>
    </lineage>
</organism>
<name>A0A6L6PW41_9BURK</name>